<keyword evidence="2" id="KW-1185">Reference proteome</keyword>
<dbReference type="Proteomes" id="UP001062846">
    <property type="component" value="Chromosome 2"/>
</dbReference>
<reference evidence="1" key="1">
    <citation type="submission" date="2022-02" db="EMBL/GenBank/DDBJ databases">
        <title>Plant Genome Project.</title>
        <authorList>
            <person name="Zhang R.-G."/>
        </authorList>
    </citation>
    <scope>NUCLEOTIDE SEQUENCE</scope>
    <source>
        <strain evidence="1">AT1</strain>
    </source>
</reference>
<evidence type="ECO:0000313" key="2">
    <source>
        <dbReference type="Proteomes" id="UP001062846"/>
    </source>
</evidence>
<name>A0ACC0PPI2_RHOML</name>
<gene>
    <name evidence="1" type="ORF">RHMOL_Rhmol02G0056800</name>
</gene>
<comment type="caution">
    <text evidence="1">The sequence shown here is derived from an EMBL/GenBank/DDBJ whole genome shotgun (WGS) entry which is preliminary data.</text>
</comment>
<proteinExistence type="predicted"/>
<organism evidence="1 2">
    <name type="scientific">Rhododendron molle</name>
    <name type="common">Chinese azalea</name>
    <name type="synonym">Azalea mollis</name>
    <dbReference type="NCBI Taxonomy" id="49168"/>
    <lineage>
        <taxon>Eukaryota</taxon>
        <taxon>Viridiplantae</taxon>
        <taxon>Streptophyta</taxon>
        <taxon>Embryophyta</taxon>
        <taxon>Tracheophyta</taxon>
        <taxon>Spermatophyta</taxon>
        <taxon>Magnoliopsida</taxon>
        <taxon>eudicotyledons</taxon>
        <taxon>Gunneridae</taxon>
        <taxon>Pentapetalae</taxon>
        <taxon>asterids</taxon>
        <taxon>Ericales</taxon>
        <taxon>Ericaceae</taxon>
        <taxon>Ericoideae</taxon>
        <taxon>Rhodoreae</taxon>
        <taxon>Rhododendron</taxon>
    </lineage>
</organism>
<sequence length="586" mass="62567">MKDRIMEDSRRGLIVGFAGFFVVTTLLVCASEGLNSEGLHLLEFKKGVYDGLNFLGNWNSSDQTPCGWKGVNCSLDPKNPVVVSISLSSLNLSGTLSPSICNLVNLAELDVSNNGNGLNGTIPTQIGNLSFATEIDFSENYLLGEIPSELSQIQGLRVLNLYDNQLTGIIPIELSRLKNLTILDLSINNLTGPIPLGFQNLTQMLQLQLSQNSLSGTIPRELGLYSKLWVVDFSNNYLEGRIPPHICWNSNLKHLNLESNSLHGNIPDHLINIGKSVSFDRVTNGRQLAGGIPAELGALTGLQMALNLSHNILSGKIPPQLGKQIMLEILLLNNNDLSGEIPSTFSNLSSLLVCNFSYNDLSGPLPSVGLFQNMAESSFIGNEGLCGGPLGGCDGNLPSIGKSLSFDRVTNGRQLAGGIPAELGALTGLQIALNLSHNVLSRRIPPQLGNLIMLEILLLNNNDLSGEIPSTFSNLSSLLACNFSYNDLSGPLLSVKLFQNMAASSFIGNEGLCGGRLGNCNRNPPSCSMQPCLKGGLSATWANLITVLAGAIGLVSLVLIVILLHLMRLGLLELVCCKSKSKATVN</sequence>
<dbReference type="EMBL" id="CM046389">
    <property type="protein sequence ID" value="KAI8566637.1"/>
    <property type="molecule type" value="Genomic_DNA"/>
</dbReference>
<protein>
    <submittedName>
        <fullName evidence="1">Uncharacterized protein</fullName>
    </submittedName>
</protein>
<accession>A0ACC0PPI2</accession>
<evidence type="ECO:0000313" key="1">
    <source>
        <dbReference type="EMBL" id="KAI8566637.1"/>
    </source>
</evidence>